<proteinExistence type="predicted"/>
<gene>
    <name evidence="3" type="ORF">PAPYR_6585</name>
</gene>
<feature type="region of interest" description="Disordered" evidence="1">
    <location>
        <begin position="441"/>
        <end position="469"/>
    </location>
</feature>
<feature type="domain" description="UTP25 NTP hydrolase-like" evidence="2">
    <location>
        <begin position="262"/>
        <end position="413"/>
    </location>
</feature>
<keyword evidence="4" id="KW-1185">Reference proteome</keyword>
<organism evidence="3 4">
    <name type="scientific">Paratrimastix pyriformis</name>
    <dbReference type="NCBI Taxonomy" id="342808"/>
    <lineage>
        <taxon>Eukaryota</taxon>
        <taxon>Metamonada</taxon>
        <taxon>Preaxostyla</taxon>
        <taxon>Paratrimastigidae</taxon>
        <taxon>Paratrimastix</taxon>
    </lineage>
</organism>
<evidence type="ECO:0000313" key="4">
    <source>
        <dbReference type="Proteomes" id="UP001141327"/>
    </source>
</evidence>
<evidence type="ECO:0000256" key="1">
    <source>
        <dbReference type="SAM" id="MobiDB-lite"/>
    </source>
</evidence>
<dbReference type="InterPro" id="IPR053940">
    <property type="entry name" value="UTP25_NTPase-like"/>
</dbReference>
<dbReference type="EMBL" id="JAPMOS010000039">
    <property type="protein sequence ID" value="KAJ4457780.1"/>
    <property type="molecule type" value="Genomic_DNA"/>
</dbReference>
<dbReference type="PANTHER" id="PTHR12933:SF0">
    <property type="entry name" value="U3 SMALL NUCLEOLAR RNA-ASSOCIATED PROTEIN 25 HOMOLOG"/>
    <property type="match status" value="1"/>
</dbReference>
<dbReference type="Pfam" id="PF22916">
    <property type="entry name" value="UTP25_NTPase-like"/>
    <property type="match status" value="1"/>
</dbReference>
<protein>
    <submittedName>
        <fullName evidence="3">U3 small nucleolar RNA-associated protein 25</fullName>
    </submittedName>
</protein>
<evidence type="ECO:0000259" key="2">
    <source>
        <dbReference type="Pfam" id="PF22916"/>
    </source>
</evidence>
<accession>A0ABQ8UER8</accession>
<reference evidence="3" key="1">
    <citation type="journal article" date="2022" name="bioRxiv">
        <title>Genomics of Preaxostyla Flagellates Illuminates Evolutionary Transitions and the Path Towards Mitochondrial Loss.</title>
        <authorList>
            <person name="Novak L.V.F."/>
            <person name="Treitli S.C."/>
            <person name="Pyrih J."/>
            <person name="Halakuc P."/>
            <person name="Pipaliya S.V."/>
            <person name="Vacek V."/>
            <person name="Brzon O."/>
            <person name="Soukal P."/>
            <person name="Eme L."/>
            <person name="Dacks J.B."/>
            <person name="Karnkowska A."/>
            <person name="Elias M."/>
            <person name="Hampl V."/>
        </authorList>
    </citation>
    <scope>NUCLEOTIDE SEQUENCE</scope>
    <source>
        <strain evidence="3">RCP-MX</strain>
    </source>
</reference>
<dbReference type="InterPro" id="IPR010678">
    <property type="entry name" value="UTP25"/>
</dbReference>
<feature type="region of interest" description="Disordered" evidence="1">
    <location>
        <begin position="216"/>
        <end position="237"/>
    </location>
</feature>
<dbReference type="PANTHER" id="PTHR12933">
    <property type="entry name" value="ORF PROTEIN-RELATED"/>
    <property type="match status" value="1"/>
</dbReference>
<comment type="caution">
    <text evidence="3">The sequence shown here is derived from an EMBL/GenBank/DDBJ whole genome shotgun (WGS) entry which is preliminary data.</text>
</comment>
<dbReference type="Proteomes" id="UP001141327">
    <property type="component" value="Unassembled WGS sequence"/>
</dbReference>
<name>A0ABQ8UER8_9EUKA</name>
<evidence type="ECO:0000313" key="3">
    <source>
        <dbReference type="EMBL" id="KAJ4457780.1"/>
    </source>
</evidence>
<sequence>MALVLFGSIAPTPSTPRWLWFFWQYRPHPSTPAYCVGAVWQYRPLVDQAATQPFFVILFVHFPQATFSPSFAVCLTPFLDTPPSQILPRLTRRPGCPSNNGRDVAQGAYGTRAFPGTGDARRLFRVPACSSGPARTRDLRLRSVSTGPQGIRALAVAIQPSHRNFVVTKGVLPSDEERNLGPGFTLRDPPITSEACVAVLRTLPCCRTAAAASARCPEENLRTSDGTATSARPPAHAPPVAATAAATATATVPRHPGRRPCAPDHIATFNGNTDDDFIMGVTLTRMSLRLYTEPHEADLVATPLALHTRITQGAPDGDQEALQAAVAKGSRDFLSSIEIVVVDQAEVILMQNWAYLTEVFETLNQIPVDPRHTDFARVRQAFVEGMGRQFRQTIVLSAWQDPDMNALFNRLCASQERFDYFLGHLWPALTGMDPAAARASAAAEATPTYHHRPPAKGPPVRQSSPTPSSTISLIRVHDAWWRERSRMYGMEWGARGKGEGVI</sequence>